<feature type="transmembrane region" description="Helical" evidence="1">
    <location>
        <begin position="6"/>
        <end position="29"/>
    </location>
</feature>
<sequence length="97" mass="10772">MNSLFFRTLLAFATALLILVGILTGFFIWGFQRSLAEWGLEKKAGIEEAVRGFIKKQTATNLAIPADVPLFIYSPSKDLIFSSRGYGRRRGPTAEDS</sequence>
<dbReference type="EMBL" id="BARU01034440">
    <property type="protein sequence ID" value="GAH63779.1"/>
    <property type="molecule type" value="Genomic_DNA"/>
</dbReference>
<keyword evidence="1" id="KW-1133">Transmembrane helix</keyword>
<gene>
    <name evidence="2" type="ORF">S03H2_54068</name>
</gene>
<dbReference type="AlphaFoldDB" id="X1ICD6"/>
<organism evidence="2">
    <name type="scientific">marine sediment metagenome</name>
    <dbReference type="NCBI Taxonomy" id="412755"/>
    <lineage>
        <taxon>unclassified sequences</taxon>
        <taxon>metagenomes</taxon>
        <taxon>ecological metagenomes</taxon>
    </lineage>
</organism>
<reference evidence="2" key="1">
    <citation type="journal article" date="2014" name="Front. Microbiol.">
        <title>High frequency of phylogenetically diverse reductive dehalogenase-homologous genes in deep subseafloor sedimentary metagenomes.</title>
        <authorList>
            <person name="Kawai M."/>
            <person name="Futagami T."/>
            <person name="Toyoda A."/>
            <person name="Takaki Y."/>
            <person name="Nishi S."/>
            <person name="Hori S."/>
            <person name="Arai W."/>
            <person name="Tsubouchi T."/>
            <person name="Morono Y."/>
            <person name="Uchiyama I."/>
            <person name="Ito T."/>
            <person name="Fujiyama A."/>
            <person name="Inagaki F."/>
            <person name="Takami H."/>
        </authorList>
    </citation>
    <scope>NUCLEOTIDE SEQUENCE</scope>
    <source>
        <strain evidence="2">Expedition CK06-06</strain>
    </source>
</reference>
<comment type="caution">
    <text evidence="2">The sequence shown here is derived from an EMBL/GenBank/DDBJ whole genome shotgun (WGS) entry which is preliminary data.</text>
</comment>
<keyword evidence="1" id="KW-0812">Transmembrane</keyword>
<keyword evidence="1" id="KW-0472">Membrane</keyword>
<evidence type="ECO:0000256" key="1">
    <source>
        <dbReference type="SAM" id="Phobius"/>
    </source>
</evidence>
<accession>X1ICD6</accession>
<name>X1ICD6_9ZZZZ</name>
<feature type="non-terminal residue" evidence="2">
    <location>
        <position position="97"/>
    </location>
</feature>
<protein>
    <submittedName>
        <fullName evidence="2">Uncharacterized protein</fullName>
    </submittedName>
</protein>
<evidence type="ECO:0000313" key="2">
    <source>
        <dbReference type="EMBL" id="GAH63779.1"/>
    </source>
</evidence>
<proteinExistence type="predicted"/>